<dbReference type="Pfam" id="PF26215">
    <property type="entry name" value="HTH_animal"/>
    <property type="match status" value="1"/>
</dbReference>
<proteinExistence type="predicted"/>
<feature type="domain" description="Helix-turn-helix" evidence="1">
    <location>
        <begin position="83"/>
        <end position="128"/>
    </location>
</feature>
<gene>
    <name evidence="2" type="primary">Necator_chrII.g5511</name>
    <name evidence="2" type="ORF">RB195_017718</name>
</gene>
<organism evidence="2 3">
    <name type="scientific">Necator americanus</name>
    <name type="common">Human hookworm</name>
    <dbReference type="NCBI Taxonomy" id="51031"/>
    <lineage>
        <taxon>Eukaryota</taxon>
        <taxon>Metazoa</taxon>
        <taxon>Ecdysozoa</taxon>
        <taxon>Nematoda</taxon>
        <taxon>Chromadorea</taxon>
        <taxon>Rhabditida</taxon>
        <taxon>Rhabditina</taxon>
        <taxon>Rhabditomorpha</taxon>
        <taxon>Strongyloidea</taxon>
        <taxon>Ancylostomatidae</taxon>
        <taxon>Bunostominae</taxon>
        <taxon>Necator</taxon>
    </lineage>
</organism>
<reference evidence="2 3" key="1">
    <citation type="submission" date="2023-08" db="EMBL/GenBank/DDBJ databases">
        <title>A Necator americanus chromosomal reference genome.</title>
        <authorList>
            <person name="Ilik V."/>
            <person name="Petrzelkova K.J."/>
            <person name="Pardy F."/>
            <person name="Fuh T."/>
            <person name="Niatou-Singa F.S."/>
            <person name="Gouil Q."/>
            <person name="Baker L."/>
            <person name="Ritchie M.E."/>
            <person name="Jex A.R."/>
            <person name="Gazzola D."/>
            <person name="Li H."/>
            <person name="Toshio Fujiwara R."/>
            <person name="Zhan B."/>
            <person name="Aroian R.V."/>
            <person name="Pafco B."/>
            <person name="Schwarz E.M."/>
        </authorList>
    </citation>
    <scope>NUCLEOTIDE SEQUENCE [LARGE SCALE GENOMIC DNA]</scope>
    <source>
        <strain evidence="2 3">Aroian</strain>
        <tissue evidence="2">Whole animal</tissue>
    </source>
</reference>
<protein>
    <recommendedName>
        <fullName evidence="1">Helix-turn-helix domain-containing protein</fullName>
    </recommendedName>
</protein>
<dbReference type="Proteomes" id="UP001303046">
    <property type="component" value="Unassembled WGS sequence"/>
</dbReference>
<evidence type="ECO:0000313" key="3">
    <source>
        <dbReference type="Proteomes" id="UP001303046"/>
    </source>
</evidence>
<sequence>MIGYNSPGPEAGGLRLEEQLNRVLKTSGSLMKRSQGNRVDKGLSLAARSRSNVQKRLVMGEVGISNGTHQTKWYRKPTNKDILVHFLPAHPPQMKKAVINSMIRTAGTVCSGPEDRKESLTLAHEIANYKNLMIMKCERLERDDTKVNEHGIRKTPPQIRYLSAFLISPMK</sequence>
<name>A0ABR1CA44_NECAM</name>
<dbReference type="EMBL" id="JAVFWL010000002">
    <property type="protein sequence ID" value="KAK6734111.1"/>
    <property type="molecule type" value="Genomic_DNA"/>
</dbReference>
<keyword evidence="3" id="KW-1185">Reference proteome</keyword>
<evidence type="ECO:0000313" key="2">
    <source>
        <dbReference type="EMBL" id="KAK6734111.1"/>
    </source>
</evidence>
<dbReference type="InterPro" id="IPR058912">
    <property type="entry name" value="HTH_animal"/>
</dbReference>
<accession>A0ABR1CA44</accession>
<evidence type="ECO:0000259" key="1">
    <source>
        <dbReference type="Pfam" id="PF26215"/>
    </source>
</evidence>
<comment type="caution">
    <text evidence="2">The sequence shown here is derived from an EMBL/GenBank/DDBJ whole genome shotgun (WGS) entry which is preliminary data.</text>
</comment>